<dbReference type="InterPro" id="IPR039426">
    <property type="entry name" value="TonB-dep_rcpt-like"/>
</dbReference>
<dbReference type="OrthoDB" id="97893at2"/>
<dbReference type="GO" id="GO:0009279">
    <property type="term" value="C:cell outer membrane"/>
    <property type="evidence" value="ECO:0007669"/>
    <property type="project" value="UniProtKB-SubCell"/>
</dbReference>
<dbReference type="InterPro" id="IPR013784">
    <property type="entry name" value="Carb-bd-like_fold"/>
</dbReference>
<organism evidence="9 10">
    <name type="scientific">Edaphobacter modestus</name>
    <dbReference type="NCBI Taxonomy" id="388466"/>
    <lineage>
        <taxon>Bacteria</taxon>
        <taxon>Pseudomonadati</taxon>
        <taxon>Acidobacteriota</taxon>
        <taxon>Terriglobia</taxon>
        <taxon>Terriglobales</taxon>
        <taxon>Acidobacteriaceae</taxon>
        <taxon>Edaphobacter</taxon>
    </lineage>
</organism>
<dbReference type="Pfam" id="PF13620">
    <property type="entry name" value="CarboxypepD_reg"/>
    <property type="match status" value="1"/>
</dbReference>
<feature type="chain" id="PRO_5021004269" evidence="7">
    <location>
        <begin position="20"/>
        <end position="1094"/>
    </location>
</feature>
<keyword evidence="9" id="KW-0645">Protease</keyword>
<feature type="signal peptide" evidence="7">
    <location>
        <begin position="1"/>
        <end position="19"/>
    </location>
</feature>
<keyword evidence="5" id="KW-0472">Membrane</keyword>
<evidence type="ECO:0000313" key="10">
    <source>
        <dbReference type="Proteomes" id="UP000292958"/>
    </source>
</evidence>
<name>A0A4Q7YQ87_9BACT</name>
<comment type="subcellular location">
    <subcellularLocation>
        <location evidence="1">Cell outer membrane</location>
        <topology evidence="1">Multi-pass membrane protein</topology>
    </subcellularLocation>
</comment>
<dbReference type="GO" id="GO:0044718">
    <property type="term" value="P:siderophore transmembrane transport"/>
    <property type="evidence" value="ECO:0007669"/>
    <property type="project" value="TreeGrafter"/>
</dbReference>
<dbReference type="PANTHER" id="PTHR30069:SF46">
    <property type="entry name" value="OAR PROTEIN"/>
    <property type="match status" value="1"/>
</dbReference>
<evidence type="ECO:0000256" key="2">
    <source>
        <dbReference type="ARBA" id="ARBA00022448"/>
    </source>
</evidence>
<feature type="domain" description="TonB-dependent transporter Oar-like beta-barrel" evidence="8">
    <location>
        <begin position="240"/>
        <end position="1087"/>
    </location>
</feature>
<dbReference type="GO" id="GO:0015344">
    <property type="term" value="F:siderophore uptake transmembrane transporter activity"/>
    <property type="evidence" value="ECO:0007669"/>
    <property type="project" value="TreeGrafter"/>
</dbReference>
<keyword evidence="6" id="KW-0998">Cell outer membrane</keyword>
<dbReference type="GO" id="GO:0004180">
    <property type="term" value="F:carboxypeptidase activity"/>
    <property type="evidence" value="ECO:0007669"/>
    <property type="project" value="UniProtKB-KW"/>
</dbReference>
<evidence type="ECO:0000256" key="6">
    <source>
        <dbReference type="ARBA" id="ARBA00023237"/>
    </source>
</evidence>
<dbReference type="InterPro" id="IPR057601">
    <property type="entry name" value="Oar-like_b-barrel"/>
</dbReference>
<dbReference type="SUPFAM" id="SSF49452">
    <property type="entry name" value="Starch-binding domain-like"/>
    <property type="match status" value="1"/>
</dbReference>
<accession>A0A4Q7YQ87</accession>
<gene>
    <name evidence="9" type="ORF">BDD14_0336</name>
</gene>
<dbReference type="EMBL" id="SHKW01000001">
    <property type="protein sequence ID" value="RZU39011.1"/>
    <property type="molecule type" value="Genomic_DNA"/>
</dbReference>
<evidence type="ECO:0000313" key="9">
    <source>
        <dbReference type="EMBL" id="RZU39011.1"/>
    </source>
</evidence>
<evidence type="ECO:0000259" key="8">
    <source>
        <dbReference type="Pfam" id="PF25183"/>
    </source>
</evidence>
<dbReference type="GO" id="GO:0030246">
    <property type="term" value="F:carbohydrate binding"/>
    <property type="evidence" value="ECO:0007669"/>
    <property type="project" value="InterPro"/>
</dbReference>
<evidence type="ECO:0000256" key="1">
    <source>
        <dbReference type="ARBA" id="ARBA00004571"/>
    </source>
</evidence>
<dbReference type="PANTHER" id="PTHR30069">
    <property type="entry name" value="TONB-DEPENDENT OUTER MEMBRANE RECEPTOR"/>
    <property type="match status" value="1"/>
</dbReference>
<protein>
    <submittedName>
        <fullName evidence="9">Carboxypeptidase family protein</fullName>
    </submittedName>
</protein>
<keyword evidence="2" id="KW-0813">Transport</keyword>
<evidence type="ECO:0000256" key="3">
    <source>
        <dbReference type="ARBA" id="ARBA00022452"/>
    </source>
</evidence>
<keyword evidence="9" id="KW-0121">Carboxypeptidase</keyword>
<comment type="caution">
    <text evidence="9">The sequence shown here is derived from an EMBL/GenBank/DDBJ whole genome shotgun (WGS) entry which is preliminary data.</text>
</comment>
<evidence type="ECO:0000256" key="4">
    <source>
        <dbReference type="ARBA" id="ARBA00022692"/>
    </source>
</evidence>
<dbReference type="Proteomes" id="UP000292958">
    <property type="component" value="Unassembled WGS sequence"/>
</dbReference>
<sequence>MKRALFCCLALLVAPLALMAQVANNTSLVGTVTDPTSGVIAGAHIVGVNRDTKVSYSGDTNGEGYYSIPFVAPGTYDISVEKTGFKKITASGVIVQLNMAARTDISLNVGSETTEITVSAATPALSTDDALIGDTISTHLVTNLPMNTRRVMDLATTASNVIQGPKTSFSGIPPGANYIGAGTREVTNSLTLDGITIMNSLISNSPVTPNPDAISAVQVQSGNYTAQYGAYMGIHINSDTKAGTNTLHGTAYDYIQNDALNARPWLAMPGSRVPKMRFNQFGGVLSGPVVIPFLYNGRDKTFFTASYEGLRSYTQTLTNNIGTVPTLRMRSGDFSELLPGTQLYDPTNRTTPYLNNQLPVSSVAAQLMQYYPLPTNPGITNNFNQALPLNLVQNQTLDRVDHNIGQNIRLFGRFLWQNLTFESGSPVPTSSVYSPTMDRNGVIGYTHIITPNFINDFRFGFNVLTSNVNNGFAQNGIAGAGSALGIPGFTADVDNNNPGIPTFVIPGYIGLGQAGSNWKQDDRTLHGYDQISWTKGKHNIMAGADIRRMTIGRAAQNDPRGNFTFNGEYTSQCITPATGTNPCTNTTPQNAFADFVVGRASVVTTPIFQVKGSVGSWRNGYFVQDNWQVTQKLTLLYGIRYEQPTIPYSLNGNARILNPDFTALIPATNATSGATFTPTPGFQFTGPNNNLWAPRLGFAYRATEKIVVRGGGGIYYNPNHLNAFTLASGNYPLANSSVYNANPYFSTNTYSNPSGGTSAPVPCVPGTIGCYTSVFTDAPKLPTPRMYQWNVDTGVELWKDAAFELQYLGSKSVHLDFSLQPNQPLPGPGVVNARRPYQGFGAIREIYNGGYATYNGLTAILRQRMSRGLSMNLSYTWAHTMDTSNDSNGGGYLMNPYNIRADYGNSNWDIRHRFVATVLYQLPEFSNRSFAFRTLAGGWQANTIITLQTGMPFNVGLSGDVANTGTSGIQRPNFVKTGSNTCTAGFVVRNGTSASCIDSSAYAVPANYTYGNLHRNDQSGPGRELVNFSMFKNFPIYERLTFQFRAEAFNLFNHANPSNPNSTGNPQLGTANFGTITSTQTDPRVLQLVGKINF</sequence>
<keyword evidence="9" id="KW-0378">Hydrolase</keyword>
<reference evidence="9 10" key="1">
    <citation type="submission" date="2019-02" db="EMBL/GenBank/DDBJ databases">
        <title>Genomic Encyclopedia of Archaeal and Bacterial Type Strains, Phase II (KMG-II): from individual species to whole genera.</title>
        <authorList>
            <person name="Goeker M."/>
        </authorList>
    </citation>
    <scope>NUCLEOTIDE SEQUENCE [LARGE SCALE GENOMIC DNA]</scope>
    <source>
        <strain evidence="9 10">DSM 18101</strain>
    </source>
</reference>
<keyword evidence="7" id="KW-0732">Signal</keyword>
<dbReference type="InterPro" id="IPR036942">
    <property type="entry name" value="Beta-barrel_TonB_sf"/>
</dbReference>
<proteinExistence type="predicted"/>
<evidence type="ECO:0000256" key="7">
    <source>
        <dbReference type="SAM" id="SignalP"/>
    </source>
</evidence>
<dbReference type="SUPFAM" id="SSF56935">
    <property type="entry name" value="Porins"/>
    <property type="match status" value="1"/>
</dbReference>
<keyword evidence="10" id="KW-1185">Reference proteome</keyword>
<keyword evidence="4" id="KW-0812">Transmembrane</keyword>
<dbReference type="Gene3D" id="2.60.40.1120">
    <property type="entry name" value="Carboxypeptidase-like, regulatory domain"/>
    <property type="match status" value="1"/>
</dbReference>
<evidence type="ECO:0000256" key="5">
    <source>
        <dbReference type="ARBA" id="ARBA00023136"/>
    </source>
</evidence>
<dbReference type="RefSeq" id="WP_130417289.1">
    <property type="nucleotide sequence ID" value="NZ_SHKW01000001.1"/>
</dbReference>
<dbReference type="Gene3D" id="2.40.170.20">
    <property type="entry name" value="TonB-dependent receptor, beta-barrel domain"/>
    <property type="match status" value="1"/>
</dbReference>
<dbReference type="Pfam" id="PF25183">
    <property type="entry name" value="OMP_b-brl_4"/>
    <property type="match status" value="1"/>
</dbReference>
<keyword evidence="3" id="KW-1134">Transmembrane beta strand</keyword>
<dbReference type="AlphaFoldDB" id="A0A4Q7YQ87"/>